<gene>
    <name evidence="1" type="ORF">HUK81_10870</name>
</gene>
<comment type="caution">
    <text evidence="1">The sequence shown here is derived from an EMBL/GenBank/DDBJ whole genome shotgun (WGS) entry which is preliminary data.</text>
</comment>
<proteinExistence type="predicted"/>
<dbReference type="Proteomes" id="UP000522590">
    <property type="component" value="Unassembled WGS sequence"/>
</dbReference>
<organism evidence="1 2">
    <name type="scientific">Komagataeibacter swingsii</name>
    <dbReference type="NCBI Taxonomy" id="215220"/>
    <lineage>
        <taxon>Bacteria</taxon>
        <taxon>Pseudomonadati</taxon>
        <taxon>Pseudomonadota</taxon>
        <taxon>Alphaproteobacteria</taxon>
        <taxon>Acetobacterales</taxon>
        <taxon>Acetobacteraceae</taxon>
        <taxon>Komagataeibacter</taxon>
    </lineage>
</organism>
<sequence length="425" mass="46409">MTRAQTRGLNIAIDRIPDLLYQEARDWTDLALTRLLTIPLFSESQDRGVNPVAARHLARVGDTAWILSLDASHDPGLTAEAFCGQIVRAAQGSGSARVAANLVDSISYLSRDEVRINTRLPIAHLDRILLHPGLCVASSDVEVCLGEDSPGQADLFFRRISDQRELSFTAPAPCVAESNYEDSVIDVLGPMATEAKDWEEGLGAAGVADFALDMLYAMIFPDELSRSARQAIASRLSRLAETSMLPGFVLPCWRLNSLWTDDVPKIPEAPHGTIGFRECIVEFSDFPGNRETAIAVVNALKSELNVTAHLRKVDYAALCSSLARLDQIPVFKLGIIASPWAHPASILTAIASSHRGKSEVRESVVIALACDRMSSAIYAANDAEKALDANPPFVIVGKITGRFRSRYKLPWIPPSGWLDYFSIQK</sequence>
<accession>A0A850NYK9</accession>
<evidence type="ECO:0000313" key="2">
    <source>
        <dbReference type="Proteomes" id="UP000522590"/>
    </source>
</evidence>
<dbReference type="RefSeq" id="WP_089179089.1">
    <property type="nucleotide sequence ID" value="NZ_JABXXS010000023.1"/>
</dbReference>
<dbReference type="AlphaFoldDB" id="A0A850NYK9"/>
<name>A0A850NYK9_9PROT</name>
<protein>
    <submittedName>
        <fullName evidence="1">Uncharacterized protein</fullName>
    </submittedName>
</protein>
<evidence type="ECO:0000313" key="1">
    <source>
        <dbReference type="EMBL" id="NVN37437.1"/>
    </source>
</evidence>
<reference evidence="1 2" key="1">
    <citation type="submission" date="2020-06" db="EMBL/GenBank/DDBJ databases">
        <title>Description of novel acetic acid bacteria.</title>
        <authorList>
            <person name="Sombolestani A."/>
        </authorList>
    </citation>
    <scope>NUCLEOTIDE SEQUENCE [LARGE SCALE GENOMIC DNA]</scope>
    <source>
        <strain evidence="1 2">LMG 25</strain>
    </source>
</reference>
<dbReference type="EMBL" id="JABXXS010000023">
    <property type="protein sequence ID" value="NVN37437.1"/>
    <property type="molecule type" value="Genomic_DNA"/>
</dbReference>